<feature type="domain" description="C2H2-type" evidence="12">
    <location>
        <begin position="239"/>
        <end position="266"/>
    </location>
</feature>
<dbReference type="SUPFAM" id="SSF57667">
    <property type="entry name" value="beta-beta-alpha zinc fingers"/>
    <property type="match status" value="3"/>
</dbReference>
<dbReference type="AlphaFoldDB" id="A0A6J1NQR9"/>
<evidence type="ECO:0000256" key="4">
    <source>
        <dbReference type="ARBA" id="ARBA00022737"/>
    </source>
</evidence>
<proteinExistence type="inferred from homology"/>
<dbReference type="GO" id="GO:0000978">
    <property type="term" value="F:RNA polymerase II cis-regulatory region sequence-specific DNA binding"/>
    <property type="evidence" value="ECO:0007669"/>
    <property type="project" value="TreeGrafter"/>
</dbReference>
<evidence type="ECO:0000256" key="2">
    <source>
        <dbReference type="ARBA" id="ARBA00006991"/>
    </source>
</evidence>
<dbReference type="RefSeq" id="XP_023945566.1">
    <property type="nucleotide sequence ID" value="XM_024089798.1"/>
</dbReference>
<keyword evidence="5 11" id="KW-0863">Zinc-finger</keyword>
<dbReference type="PANTHER" id="PTHR45993:SF10">
    <property type="entry name" value="ZINC FINGER PROTEIN 208 ISOFORM X1-RELATED"/>
    <property type="match status" value="1"/>
</dbReference>
<gene>
    <name evidence="14 15" type="primary">LOC112051237</name>
</gene>
<feature type="domain" description="C2H2-type" evidence="12">
    <location>
        <begin position="295"/>
        <end position="322"/>
    </location>
</feature>
<comment type="subcellular location">
    <subcellularLocation>
        <location evidence="1">Nucleus</location>
    </subcellularLocation>
</comment>
<accession>A0A6J1NQR9</accession>
<dbReference type="Proteomes" id="UP001652582">
    <property type="component" value="Chromosome 27"/>
</dbReference>
<evidence type="ECO:0000256" key="1">
    <source>
        <dbReference type="ARBA" id="ARBA00004123"/>
    </source>
</evidence>
<name>A0A6J1NQR9_BICAN</name>
<evidence type="ECO:0000256" key="6">
    <source>
        <dbReference type="ARBA" id="ARBA00022833"/>
    </source>
</evidence>
<feature type="domain" description="C2H2-type" evidence="12">
    <location>
        <begin position="267"/>
        <end position="294"/>
    </location>
</feature>
<dbReference type="InterPro" id="IPR013087">
    <property type="entry name" value="Znf_C2H2_type"/>
</dbReference>
<dbReference type="FunFam" id="3.30.160.60:FF:000508">
    <property type="entry name" value="Myeloid zinc finger 1"/>
    <property type="match status" value="1"/>
</dbReference>
<keyword evidence="10" id="KW-0539">Nucleus</keyword>
<evidence type="ECO:0000256" key="11">
    <source>
        <dbReference type="PROSITE-ProRule" id="PRU00042"/>
    </source>
</evidence>
<dbReference type="RefSeq" id="XP_023945565.1">
    <property type="nucleotide sequence ID" value="XM_024089797.1"/>
</dbReference>
<dbReference type="InterPro" id="IPR036236">
    <property type="entry name" value="Znf_C2H2_sf"/>
</dbReference>
<comment type="similarity">
    <text evidence="2">Belongs to the krueppel C2H2-type zinc-finger protein family.</text>
</comment>
<evidence type="ECO:0000256" key="9">
    <source>
        <dbReference type="ARBA" id="ARBA00023163"/>
    </source>
</evidence>
<evidence type="ECO:0000313" key="13">
    <source>
        <dbReference type="Proteomes" id="UP001652582"/>
    </source>
</evidence>
<dbReference type="GeneID" id="112051237"/>
<keyword evidence="7" id="KW-0805">Transcription regulation</keyword>
<dbReference type="FunFam" id="3.30.160.60:FF:001297">
    <property type="entry name" value="Zinc finger and SCAN domain-containing protein 2"/>
    <property type="match status" value="1"/>
</dbReference>
<evidence type="ECO:0000256" key="10">
    <source>
        <dbReference type="ARBA" id="ARBA00023242"/>
    </source>
</evidence>
<sequence length="437" mass="50779">MSTIKVREVNVVPISKIKIEIVDDEDSEDTVLCKICSKAFVSEIAVRNHARMEHITEFMNGDDLFVKPFKGNKRKMTEDQQQEIQAKTSKMMQSMKPEDITSLASEDTSYIIIKDGTSHPFTVKRVKKEKPKEKPLEKKVRKEKEVKPISGPFECLQPSNNNSEVQCHQMFLSCCEYSAHFRDEHTRRRKGNRCQVCEKPISGNESMSPYSCQICCMGFENNRELNEHTQTAHEKLKPFQCSVCQKRFTQQGGLLQHTRMHTGDRPFACTFCPKAFTQKSGLDQHLRIHTKVKPYRCVICGKSFCQSVHLQQHMRTHTNVAPFQCGICQKRFKQSSHLNYHLKYHNMIKMTDEQKAKYAQLMTQMVKQEFFEIEIDQSEASNQEIVQSEMVVTSDQSEVQEVEQSEMQTEDCNEEQENQTYYILNDGEFLEESVECE</sequence>
<feature type="domain" description="C2H2-type" evidence="12">
    <location>
        <begin position="31"/>
        <end position="59"/>
    </location>
</feature>
<dbReference type="PANTHER" id="PTHR45993">
    <property type="entry name" value="B-CELL LYMPHOMA/LEUKEMIA 11"/>
    <property type="match status" value="1"/>
</dbReference>
<dbReference type="FunFam" id="3.30.160.60:FF:001289">
    <property type="entry name" value="Zinc finger protein 574"/>
    <property type="match status" value="1"/>
</dbReference>
<dbReference type="PROSITE" id="PS50157">
    <property type="entry name" value="ZINC_FINGER_C2H2_2"/>
    <property type="match status" value="6"/>
</dbReference>
<dbReference type="GO" id="GO:0003700">
    <property type="term" value="F:DNA-binding transcription factor activity"/>
    <property type="evidence" value="ECO:0007669"/>
    <property type="project" value="TreeGrafter"/>
</dbReference>
<feature type="domain" description="C2H2-type" evidence="12">
    <location>
        <begin position="323"/>
        <end position="350"/>
    </location>
</feature>
<dbReference type="Pfam" id="PF00096">
    <property type="entry name" value="zf-C2H2"/>
    <property type="match status" value="4"/>
</dbReference>
<keyword evidence="6" id="KW-0862">Zinc</keyword>
<dbReference type="GO" id="GO:0008270">
    <property type="term" value="F:zinc ion binding"/>
    <property type="evidence" value="ECO:0007669"/>
    <property type="project" value="UniProtKB-KW"/>
</dbReference>
<dbReference type="PROSITE" id="PS00028">
    <property type="entry name" value="ZINC_FINGER_C2H2_1"/>
    <property type="match status" value="6"/>
</dbReference>
<evidence type="ECO:0000256" key="5">
    <source>
        <dbReference type="ARBA" id="ARBA00022771"/>
    </source>
</evidence>
<dbReference type="FunFam" id="3.30.160.60:FF:001049">
    <property type="entry name" value="zinc finger protein 319"/>
    <property type="match status" value="1"/>
</dbReference>
<dbReference type="GO" id="GO:0006357">
    <property type="term" value="P:regulation of transcription by RNA polymerase II"/>
    <property type="evidence" value="ECO:0007669"/>
    <property type="project" value="TreeGrafter"/>
</dbReference>
<keyword evidence="13" id="KW-1185">Reference proteome</keyword>
<dbReference type="OrthoDB" id="3437960at2759"/>
<evidence type="ECO:0000313" key="15">
    <source>
        <dbReference type="RefSeq" id="XP_023945566.1"/>
    </source>
</evidence>
<dbReference type="SMART" id="SM00355">
    <property type="entry name" value="ZnF_C2H2"/>
    <property type="match status" value="6"/>
</dbReference>
<keyword evidence="4" id="KW-0677">Repeat</keyword>
<dbReference type="KEGG" id="bany:112051237"/>
<dbReference type="GO" id="GO:0042802">
    <property type="term" value="F:identical protein binding"/>
    <property type="evidence" value="ECO:0007669"/>
    <property type="project" value="UniProtKB-ARBA"/>
</dbReference>
<evidence type="ECO:0000256" key="8">
    <source>
        <dbReference type="ARBA" id="ARBA00023125"/>
    </source>
</evidence>
<evidence type="ECO:0000256" key="3">
    <source>
        <dbReference type="ARBA" id="ARBA00022723"/>
    </source>
</evidence>
<protein>
    <submittedName>
        <fullName evidence="14 15">Zinc finger protein 224-like</fullName>
    </submittedName>
</protein>
<dbReference type="Gene3D" id="3.30.160.60">
    <property type="entry name" value="Classic Zinc Finger"/>
    <property type="match status" value="4"/>
</dbReference>
<feature type="domain" description="C2H2-type" evidence="12">
    <location>
        <begin position="210"/>
        <end position="238"/>
    </location>
</feature>
<evidence type="ECO:0000313" key="14">
    <source>
        <dbReference type="RefSeq" id="XP_023945565.1"/>
    </source>
</evidence>
<dbReference type="InterPro" id="IPR051497">
    <property type="entry name" value="Dev/Hematopoietic_TF"/>
</dbReference>
<organism evidence="13 15">
    <name type="scientific">Bicyclus anynana</name>
    <name type="common">Squinting bush brown butterfly</name>
    <dbReference type="NCBI Taxonomy" id="110368"/>
    <lineage>
        <taxon>Eukaryota</taxon>
        <taxon>Metazoa</taxon>
        <taxon>Ecdysozoa</taxon>
        <taxon>Arthropoda</taxon>
        <taxon>Hexapoda</taxon>
        <taxon>Insecta</taxon>
        <taxon>Pterygota</taxon>
        <taxon>Neoptera</taxon>
        <taxon>Endopterygota</taxon>
        <taxon>Lepidoptera</taxon>
        <taxon>Glossata</taxon>
        <taxon>Ditrysia</taxon>
        <taxon>Papilionoidea</taxon>
        <taxon>Nymphalidae</taxon>
        <taxon>Satyrinae</taxon>
        <taxon>Satyrini</taxon>
        <taxon>Mycalesina</taxon>
        <taxon>Bicyclus</taxon>
    </lineage>
</organism>
<evidence type="ECO:0000256" key="7">
    <source>
        <dbReference type="ARBA" id="ARBA00023015"/>
    </source>
</evidence>
<reference evidence="14 15" key="1">
    <citation type="submission" date="2025-04" db="UniProtKB">
        <authorList>
            <consortium name="RefSeq"/>
        </authorList>
    </citation>
    <scope>IDENTIFICATION</scope>
</reference>
<dbReference type="GO" id="GO:0005634">
    <property type="term" value="C:nucleus"/>
    <property type="evidence" value="ECO:0007669"/>
    <property type="project" value="UniProtKB-SubCell"/>
</dbReference>
<keyword evidence="3" id="KW-0479">Metal-binding</keyword>
<keyword evidence="9" id="KW-0804">Transcription</keyword>
<evidence type="ECO:0000259" key="12">
    <source>
        <dbReference type="PROSITE" id="PS50157"/>
    </source>
</evidence>
<keyword evidence="8" id="KW-0238">DNA-binding</keyword>